<evidence type="ECO:0000256" key="1">
    <source>
        <dbReference type="SAM" id="SignalP"/>
    </source>
</evidence>
<gene>
    <name evidence="2" type="ORF">PM001_LOCUS13048</name>
    <name evidence="3" type="ORF">PM001_LOCUS14065</name>
</gene>
<sequence>MTYIRSFALLAGLALSSTDAQGLLPEPDAMVGSYSASRAMTLNEVAFLTTTACHPSLYNADVTIRICFTEFGKVATQDMLGTNYRYEVKGCCVDGNELLGFCRPGVCHTPSDYEVTIYNQESPAMVNVSSIKEIQPKSQ</sequence>
<feature type="signal peptide" evidence="1">
    <location>
        <begin position="1"/>
        <end position="20"/>
    </location>
</feature>
<dbReference type="AlphaFoldDB" id="A0AAV1U2N2"/>
<name>A0AAV1U2N2_9STRA</name>
<accession>A0AAV1U2N2</accession>
<reference evidence="3" key="1">
    <citation type="submission" date="2024-01" db="EMBL/GenBank/DDBJ databases">
        <authorList>
            <person name="Webb A."/>
        </authorList>
    </citation>
    <scope>NUCLEOTIDE SEQUENCE</scope>
    <source>
        <strain evidence="3">Pm1</strain>
    </source>
</reference>
<keyword evidence="1" id="KW-0732">Signal</keyword>
<organism evidence="3 4">
    <name type="scientific">Peronospora matthiolae</name>
    <dbReference type="NCBI Taxonomy" id="2874970"/>
    <lineage>
        <taxon>Eukaryota</taxon>
        <taxon>Sar</taxon>
        <taxon>Stramenopiles</taxon>
        <taxon>Oomycota</taxon>
        <taxon>Peronosporomycetes</taxon>
        <taxon>Peronosporales</taxon>
        <taxon>Peronosporaceae</taxon>
        <taxon>Peronospora</taxon>
    </lineage>
</organism>
<dbReference type="EMBL" id="CAKLBY020000118">
    <property type="protein sequence ID" value="CAK7927898.1"/>
    <property type="molecule type" value="Genomic_DNA"/>
</dbReference>
<dbReference type="EMBL" id="CAKLBY020000142">
    <property type="protein sequence ID" value="CAK7928915.1"/>
    <property type="molecule type" value="Genomic_DNA"/>
</dbReference>
<feature type="chain" id="PRO_5044714140" evidence="1">
    <location>
        <begin position="21"/>
        <end position="139"/>
    </location>
</feature>
<evidence type="ECO:0000313" key="2">
    <source>
        <dbReference type="EMBL" id="CAK7927898.1"/>
    </source>
</evidence>
<proteinExistence type="predicted"/>
<protein>
    <submittedName>
        <fullName evidence="3">Uncharacterized protein</fullName>
    </submittedName>
</protein>
<evidence type="ECO:0000313" key="3">
    <source>
        <dbReference type="EMBL" id="CAK7928915.1"/>
    </source>
</evidence>
<evidence type="ECO:0000313" key="4">
    <source>
        <dbReference type="Proteomes" id="UP001162060"/>
    </source>
</evidence>
<comment type="caution">
    <text evidence="3">The sequence shown here is derived from an EMBL/GenBank/DDBJ whole genome shotgun (WGS) entry which is preliminary data.</text>
</comment>
<dbReference type="Proteomes" id="UP001162060">
    <property type="component" value="Unassembled WGS sequence"/>
</dbReference>